<dbReference type="InterPro" id="IPR001647">
    <property type="entry name" value="HTH_TetR"/>
</dbReference>
<feature type="DNA-binding region" description="H-T-H motif" evidence="3">
    <location>
        <begin position="23"/>
        <end position="42"/>
    </location>
</feature>
<proteinExistence type="predicted"/>
<evidence type="ECO:0000256" key="1">
    <source>
        <dbReference type="ARBA" id="ARBA00022491"/>
    </source>
</evidence>
<dbReference type="PROSITE" id="PS50977">
    <property type="entry name" value="HTH_TETR_2"/>
    <property type="match status" value="1"/>
</dbReference>
<keyword evidence="2 3" id="KW-0238">DNA-binding</keyword>
<dbReference type="InterPro" id="IPR050624">
    <property type="entry name" value="HTH-type_Tx_Regulator"/>
</dbReference>
<evidence type="ECO:0000313" key="5">
    <source>
        <dbReference type="EMBL" id="MBP2258661.1"/>
    </source>
</evidence>
<evidence type="ECO:0000256" key="3">
    <source>
        <dbReference type="PROSITE-ProRule" id="PRU00335"/>
    </source>
</evidence>
<dbReference type="Gene3D" id="1.10.357.10">
    <property type="entry name" value="Tetracycline Repressor, domain 2"/>
    <property type="match status" value="1"/>
</dbReference>
<feature type="domain" description="HTH tetR-type" evidence="4">
    <location>
        <begin position="1"/>
        <end position="60"/>
    </location>
</feature>
<dbReference type="Gene3D" id="1.10.10.60">
    <property type="entry name" value="Homeodomain-like"/>
    <property type="match status" value="1"/>
</dbReference>
<dbReference type="Pfam" id="PF00440">
    <property type="entry name" value="TetR_N"/>
    <property type="match status" value="1"/>
</dbReference>
<reference evidence="5 6" key="1">
    <citation type="submission" date="2021-03" db="EMBL/GenBank/DDBJ databases">
        <title>Genomic Encyclopedia of Type Strains, Phase IV (KMG-IV): sequencing the most valuable type-strain genomes for metagenomic binning, comparative biology and taxonomic classification.</title>
        <authorList>
            <person name="Goeker M."/>
        </authorList>
    </citation>
    <scope>NUCLEOTIDE SEQUENCE [LARGE SCALE GENOMIC DNA]</scope>
    <source>
        <strain evidence="5 6">DSM 25790</strain>
    </source>
</reference>
<dbReference type="PANTHER" id="PTHR43479">
    <property type="entry name" value="ACREF/ENVCD OPERON REPRESSOR-RELATED"/>
    <property type="match status" value="1"/>
</dbReference>
<evidence type="ECO:0000256" key="2">
    <source>
        <dbReference type="ARBA" id="ARBA00023125"/>
    </source>
</evidence>
<dbReference type="SUPFAM" id="SSF46689">
    <property type="entry name" value="Homeodomain-like"/>
    <property type="match status" value="1"/>
</dbReference>
<evidence type="ECO:0000259" key="4">
    <source>
        <dbReference type="PROSITE" id="PS50977"/>
    </source>
</evidence>
<organism evidence="5 6">
    <name type="scientific">Virgibacillus alimentarius</name>
    <dbReference type="NCBI Taxonomy" id="698769"/>
    <lineage>
        <taxon>Bacteria</taxon>
        <taxon>Bacillati</taxon>
        <taxon>Bacillota</taxon>
        <taxon>Bacilli</taxon>
        <taxon>Bacillales</taxon>
        <taxon>Bacillaceae</taxon>
        <taxon>Virgibacillus</taxon>
    </lineage>
</organism>
<comment type="caution">
    <text evidence="5">The sequence shown here is derived from an EMBL/GenBank/DDBJ whole genome shotgun (WGS) entry which is preliminary data.</text>
</comment>
<name>A0ABS4SC19_9BACI</name>
<keyword evidence="1" id="KW-0678">Repressor</keyword>
<gene>
    <name evidence="5" type="ORF">J2Z81_002645</name>
</gene>
<accession>A0ABS4SC19</accession>
<dbReference type="InterPro" id="IPR036271">
    <property type="entry name" value="Tet_transcr_reg_TetR-rel_C_sf"/>
</dbReference>
<dbReference type="InterPro" id="IPR041490">
    <property type="entry name" value="KstR2_TetR_C"/>
</dbReference>
<dbReference type="InterPro" id="IPR009057">
    <property type="entry name" value="Homeodomain-like_sf"/>
</dbReference>
<dbReference type="PANTHER" id="PTHR43479:SF11">
    <property type="entry name" value="ACREF_ENVCD OPERON REPRESSOR-RELATED"/>
    <property type="match status" value="1"/>
</dbReference>
<dbReference type="PROSITE" id="PS01081">
    <property type="entry name" value="HTH_TETR_1"/>
    <property type="match status" value="1"/>
</dbReference>
<protein>
    <submittedName>
        <fullName evidence="5">AcrR family transcriptional regulator</fullName>
    </submittedName>
</protein>
<dbReference type="Proteomes" id="UP001519294">
    <property type="component" value="Unassembled WGS sequence"/>
</dbReference>
<evidence type="ECO:0000313" key="6">
    <source>
        <dbReference type="Proteomes" id="UP001519294"/>
    </source>
</evidence>
<dbReference type="EMBL" id="JAGIKX010000032">
    <property type="protein sequence ID" value="MBP2258661.1"/>
    <property type="molecule type" value="Genomic_DNA"/>
</dbReference>
<dbReference type="InterPro" id="IPR023772">
    <property type="entry name" value="DNA-bd_HTH_TetR-type_CS"/>
</dbReference>
<dbReference type="Pfam" id="PF17932">
    <property type="entry name" value="TetR_C_24"/>
    <property type="match status" value="1"/>
</dbReference>
<dbReference type="PRINTS" id="PR00455">
    <property type="entry name" value="HTHTETR"/>
</dbReference>
<sequence>MIKEEITKHSIQLFEKKGFSQTSIQDIVDVLDVTKGTFYYYFSSKEQLLMDIHLQYIDNLLSRQQMIFDNTSLTNKEKLEEVILMLIKDIKERGSSGRVFFREIRHLNNMNISKVKEKRNNFRLRIEEVVQEGIKTKEFQSDLPADMIAFGILGVTNYSYNWFNPNGDVSPEELAEIFSKMILNGIVSG</sequence>
<dbReference type="SUPFAM" id="SSF48498">
    <property type="entry name" value="Tetracyclin repressor-like, C-terminal domain"/>
    <property type="match status" value="1"/>
</dbReference>
<dbReference type="RefSeq" id="WP_226981365.1">
    <property type="nucleotide sequence ID" value="NZ_JAGIKX010000032.1"/>
</dbReference>
<keyword evidence="6" id="KW-1185">Reference proteome</keyword>